<feature type="domain" description="AB hydrolase-1" evidence="1">
    <location>
        <begin position="6"/>
        <end position="149"/>
    </location>
</feature>
<dbReference type="AlphaFoldDB" id="A0A846U3C1"/>
<evidence type="ECO:0000313" key="3">
    <source>
        <dbReference type="Proteomes" id="UP000521379"/>
    </source>
</evidence>
<sequence length="181" mass="19251">MDRLAADLSCVVGNQGSRVVLVGHSWGGPIVRRAASGPAKEIVRGVVLVDPSDEGATVYFTKGNAVITAVQSAVMPVLARMGILRCVLNAVIRGVGLRKHLRGAVEESTTLAAVRATAAEDRQIRNGLKMLRCDPDVIDVPVTVISGTKKTRCGSSRQELVEAHRRSAGLYPRGRHGEAHN</sequence>
<dbReference type="EMBL" id="JAAVUN010000170">
    <property type="protein sequence ID" value="NKE10925.1"/>
    <property type="molecule type" value="Genomic_DNA"/>
</dbReference>
<dbReference type="GO" id="GO:0016787">
    <property type="term" value="F:hydrolase activity"/>
    <property type="evidence" value="ECO:0007669"/>
    <property type="project" value="UniProtKB-KW"/>
</dbReference>
<dbReference type="Gene3D" id="3.40.50.1820">
    <property type="entry name" value="alpha/beta hydrolase"/>
    <property type="match status" value="1"/>
</dbReference>
<proteinExistence type="predicted"/>
<dbReference type="Proteomes" id="UP000521379">
    <property type="component" value="Unassembled WGS sequence"/>
</dbReference>
<organism evidence="2 3">
    <name type="scientific">Kocuria subflava</name>
    <dbReference type="NCBI Taxonomy" id="1736139"/>
    <lineage>
        <taxon>Bacteria</taxon>
        <taxon>Bacillati</taxon>
        <taxon>Actinomycetota</taxon>
        <taxon>Actinomycetes</taxon>
        <taxon>Micrococcales</taxon>
        <taxon>Micrococcaceae</taxon>
        <taxon>Kocuria</taxon>
    </lineage>
</organism>
<reference evidence="2 3" key="1">
    <citation type="submission" date="2020-02" db="EMBL/GenBank/DDBJ databases">
        <authorList>
            <person name="Sun Q."/>
        </authorList>
    </citation>
    <scope>NUCLEOTIDE SEQUENCE [LARGE SCALE GENOMIC DNA]</scope>
    <source>
        <strain evidence="2 3">YIM 13062</strain>
    </source>
</reference>
<protein>
    <submittedName>
        <fullName evidence="2">Alpha/beta hydrolase</fullName>
    </submittedName>
</protein>
<keyword evidence="3" id="KW-1185">Reference proteome</keyword>
<evidence type="ECO:0000259" key="1">
    <source>
        <dbReference type="Pfam" id="PF12697"/>
    </source>
</evidence>
<dbReference type="InterPro" id="IPR029058">
    <property type="entry name" value="AB_hydrolase_fold"/>
</dbReference>
<accession>A0A846U3C1</accession>
<name>A0A846U3C1_9MICC</name>
<dbReference type="Pfam" id="PF12697">
    <property type="entry name" value="Abhydrolase_6"/>
    <property type="match status" value="1"/>
</dbReference>
<dbReference type="InterPro" id="IPR000073">
    <property type="entry name" value="AB_hydrolase_1"/>
</dbReference>
<feature type="non-terminal residue" evidence="2">
    <location>
        <position position="181"/>
    </location>
</feature>
<comment type="caution">
    <text evidence="2">The sequence shown here is derived from an EMBL/GenBank/DDBJ whole genome shotgun (WGS) entry which is preliminary data.</text>
</comment>
<dbReference type="SUPFAM" id="SSF53474">
    <property type="entry name" value="alpha/beta-Hydrolases"/>
    <property type="match status" value="1"/>
</dbReference>
<keyword evidence="2" id="KW-0378">Hydrolase</keyword>
<gene>
    <name evidence="2" type="ORF">GTW58_13570</name>
</gene>
<evidence type="ECO:0000313" key="2">
    <source>
        <dbReference type="EMBL" id="NKE10925.1"/>
    </source>
</evidence>